<dbReference type="EMBL" id="CP090145">
    <property type="protein sequence ID" value="UOX32403.1"/>
    <property type="molecule type" value="Genomic_DNA"/>
</dbReference>
<sequence length="118" mass="14087">MPIEKFPNTEQYLECHTYQDENDFDWKIARVQNGFFVAYFGDSYFKDKYFDLEVNGQSKLLLNSGCFFIQCTDFETFYEFRTILKEGWTDDIWESIGEFLSERLANDDGLMECEIVKN</sequence>
<reference evidence="1" key="1">
    <citation type="submission" date="2021-12" db="EMBL/GenBank/DDBJ databases">
        <authorList>
            <person name="Cha I.-T."/>
            <person name="Lee K.-E."/>
            <person name="Park S.-J."/>
        </authorList>
    </citation>
    <scope>NUCLEOTIDE SEQUENCE</scope>
    <source>
        <strain evidence="1">YSM-43</strain>
    </source>
</reference>
<keyword evidence="2" id="KW-1185">Reference proteome</keyword>
<evidence type="ECO:0000313" key="1">
    <source>
        <dbReference type="EMBL" id="UOX32403.1"/>
    </source>
</evidence>
<organism evidence="1 2">
    <name type="scientific">Flavobacterium sediminilitoris</name>
    <dbReference type="NCBI Taxonomy" id="2024526"/>
    <lineage>
        <taxon>Bacteria</taxon>
        <taxon>Pseudomonadati</taxon>
        <taxon>Bacteroidota</taxon>
        <taxon>Flavobacteriia</taxon>
        <taxon>Flavobacteriales</taxon>
        <taxon>Flavobacteriaceae</taxon>
        <taxon>Flavobacterium</taxon>
    </lineage>
</organism>
<gene>
    <name evidence="1" type="ORF">LXD69_10095</name>
</gene>
<protein>
    <submittedName>
        <fullName evidence="1">Uncharacterized protein</fullName>
    </submittedName>
</protein>
<accession>A0ABY4HI71</accession>
<dbReference type="RefSeq" id="WP_246915102.1">
    <property type="nucleotide sequence ID" value="NZ_CP090145.1"/>
</dbReference>
<proteinExistence type="predicted"/>
<dbReference type="Proteomes" id="UP000830454">
    <property type="component" value="Chromosome"/>
</dbReference>
<name>A0ABY4HI71_9FLAO</name>
<reference evidence="1" key="2">
    <citation type="submission" date="2022-04" db="EMBL/GenBank/DDBJ databases">
        <title>Complete Genome Sequence of Flavobacterium sediminilitoris YSM-43, Isolated from a Tidal Sediment.</title>
        <authorList>
            <person name="Lee P.A."/>
        </authorList>
    </citation>
    <scope>NUCLEOTIDE SEQUENCE</scope>
    <source>
        <strain evidence="1">YSM-43</strain>
    </source>
</reference>
<evidence type="ECO:0000313" key="2">
    <source>
        <dbReference type="Proteomes" id="UP000830454"/>
    </source>
</evidence>